<evidence type="ECO:0000313" key="3">
    <source>
        <dbReference type="Proteomes" id="UP000183788"/>
    </source>
</evidence>
<dbReference type="RefSeq" id="WP_072364333.1">
    <property type="nucleotide sequence ID" value="NZ_CP139972.1"/>
</dbReference>
<dbReference type="OrthoDB" id="884721at2"/>
<accession>A0A1K1SFT3</accession>
<organism evidence="1 3">
    <name type="scientific">Chitinophaga sancti</name>
    <dbReference type="NCBI Taxonomy" id="1004"/>
    <lineage>
        <taxon>Bacteria</taxon>
        <taxon>Pseudomonadati</taxon>
        <taxon>Bacteroidota</taxon>
        <taxon>Chitinophagia</taxon>
        <taxon>Chitinophagales</taxon>
        <taxon>Chitinophagaceae</taxon>
        <taxon>Chitinophaga</taxon>
    </lineage>
</organism>
<evidence type="ECO:0000313" key="1">
    <source>
        <dbReference type="EMBL" id="SFW82988.1"/>
    </source>
</evidence>
<reference evidence="2 4" key="2">
    <citation type="submission" date="2023-11" db="EMBL/GenBank/DDBJ databases">
        <title>MicrobeMod: A computational toolkit for identifying prokaryotic methylation and restriction-modification with nanopore sequencing.</title>
        <authorList>
            <person name="Crits-Christoph A."/>
            <person name="Kang S.C."/>
            <person name="Lee H."/>
            <person name="Ostrov N."/>
        </authorList>
    </citation>
    <scope>NUCLEOTIDE SEQUENCE [LARGE SCALE GENOMIC DNA]</scope>
    <source>
        <strain evidence="2 4">ATCC 23090</strain>
    </source>
</reference>
<dbReference type="EMBL" id="FPIZ01000022">
    <property type="protein sequence ID" value="SFW82988.1"/>
    <property type="molecule type" value="Genomic_DNA"/>
</dbReference>
<dbReference type="STRING" id="1004.SAMN05661012_05320"/>
<keyword evidence="4" id="KW-1185">Reference proteome</keyword>
<evidence type="ECO:0000313" key="2">
    <source>
        <dbReference type="EMBL" id="WQG88071.1"/>
    </source>
</evidence>
<reference evidence="1 3" key="1">
    <citation type="submission" date="2016-11" db="EMBL/GenBank/DDBJ databases">
        <authorList>
            <person name="Jaros S."/>
            <person name="Januszkiewicz K."/>
            <person name="Wedrychowicz H."/>
        </authorList>
    </citation>
    <scope>NUCLEOTIDE SEQUENCE [LARGE SCALE GENOMIC DNA]</scope>
    <source>
        <strain evidence="1 3">DSM 784</strain>
    </source>
</reference>
<protein>
    <submittedName>
        <fullName evidence="1">Uncharacterized protein</fullName>
    </submittedName>
</protein>
<sequence length="108" mass="12439">MSKVTNLIITFSNLEDEERVIAEMKGFVKGDAGFHIVSVNDVRLPQNWYGGTRCLECNILIGAYNYLDLQLFLGFLRNNVKWEAPDLVQLVVQEQDDMKFRLIDLIES</sequence>
<gene>
    <name evidence="1" type="ORF">SAMN05661012_05320</name>
    <name evidence="2" type="ORF">SR876_24395</name>
</gene>
<dbReference type="Proteomes" id="UP000183788">
    <property type="component" value="Unassembled WGS sequence"/>
</dbReference>
<dbReference type="Proteomes" id="UP001326715">
    <property type="component" value="Chromosome"/>
</dbReference>
<dbReference type="AlphaFoldDB" id="A0A1K1SFT3"/>
<dbReference type="EMBL" id="CP140154">
    <property type="protein sequence ID" value="WQG88071.1"/>
    <property type="molecule type" value="Genomic_DNA"/>
</dbReference>
<name>A0A1K1SFT3_9BACT</name>
<evidence type="ECO:0000313" key="4">
    <source>
        <dbReference type="Proteomes" id="UP001326715"/>
    </source>
</evidence>
<proteinExistence type="predicted"/>